<comment type="caution">
    <text evidence="2">The sequence shown here is derived from an EMBL/GenBank/DDBJ whole genome shotgun (WGS) entry which is preliminary data.</text>
</comment>
<gene>
    <name evidence="2" type="ORF">LTR62_003599</name>
</gene>
<protein>
    <submittedName>
        <fullName evidence="2">Uncharacterized protein</fullName>
    </submittedName>
</protein>
<name>A0AAN7TG41_9PEZI</name>
<proteinExistence type="predicted"/>
<organism evidence="2 3">
    <name type="scientific">Meristemomyces frigidus</name>
    <dbReference type="NCBI Taxonomy" id="1508187"/>
    <lineage>
        <taxon>Eukaryota</taxon>
        <taxon>Fungi</taxon>
        <taxon>Dikarya</taxon>
        <taxon>Ascomycota</taxon>
        <taxon>Pezizomycotina</taxon>
        <taxon>Dothideomycetes</taxon>
        <taxon>Dothideomycetidae</taxon>
        <taxon>Mycosphaerellales</taxon>
        <taxon>Teratosphaeriaceae</taxon>
        <taxon>Meristemomyces</taxon>
    </lineage>
</organism>
<reference evidence="2" key="1">
    <citation type="submission" date="2023-08" db="EMBL/GenBank/DDBJ databases">
        <title>Black Yeasts Isolated from many extreme environments.</title>
        <authorList>
            <person name="Coleine C."/>
            <person name="Stajich J.E."/>
            <person name="Selbmann L."/>
        </authorList>
    </citation>
    <scope>NUCLEOTIDE SEQUENCE</scope>
    <source>
        <strain evidence="2">CCFEE 5401</strain>
    </source>
</reference>
<dbReference type="CDD" id="cd12148">
    <property type="entry name" value="fungal_TF_MHR"/>
    <property type="match status" value="1"/>
</dbReference>
<evidence type="ECO:0000313" key="2">
    <source>
        <dbReference type="EMBL" id="KAK5113262.1"/>
    </source>
</evidence>
<accession>A0AAN7TG41</accession>
<evidence type="ECO:0000256" key="1">
    <source>
        <dbReference type="SAM" id="MobiDB-lite"/>
    </source>
</evidence>
<feature type="region of interest" description="Disordered" evidence="1">
    <location>
        <begin position="20"/>
        <end position="54"/>
    </location>
</feature>
<sequence length="300" mass="33337">MVQHPMGDFHLSFDRGAEPSMLTDTYDRPLPSNCNDTDFDEQSTLAPNHPDRNTDRSIALIDFEGSALSLRIDQTHMDWQDRMSTVRSFQKRLKGTVQPRCPPGHPMHLIIKDMITAIFSGMMLRAIRPFHYSGHTAPPTVSSPWVMQVALDQLCFAASRWSTHIDGWRTPPWIPGHPIAVVLAGLCSVRDTLLPEEAWKLVVEALERYGEDVADSNDGTLWRPIAKFYKRAVAYREASALRAQALASVDAPAQMSAGAQSFVHSYGPDTWSLDLSALPSLDLDLDLLASVPEISVVDDS</sequence>
<dbReference type="AlphaFoldDB" id="A0AAN7TG41"/>
<feature type="compositionally biased region" description="Polar residues" evidence="1">
    <location>
        <begin position="32"/>
        <end position="46"/>
    </location>
</feature>
<dbReference type="EMBL" id="JAVRRL010000025">
    <property type="protein sequence ID" value="KAK5113262.1"/>
    <property type="molecule type" value="Genomic_DNA"/>
</dbReference>
<evidence type="ECO:0000313" key="3">
    <source>
        <dbReference type="Proteomes" id="UP001310890"/>
    </source>
</evidence>
<dbReference type="Proteomes" id="UP001310890">
    <property type="component" value="Unassembled WGS sequence"/>
</dbReference>